<evidence type="ECO:0000313" key="1">
    <source>
        <dbReference type="EMBL" id="PZW35908.1"/>
    </source>
</evidence>
<dbReference type="Proteomes" id="UP000248806">
    <property type="component" value="Unassembled WGS sequence"/>
</dbReference>
<dbReference type="SUPFAM" id="SSF54909">
    <property type="entry name" value="Dimeric alpha+beta barrel"/>
    <property type="match status" value="1"/>
</dbReference>
<dbReference type="AlphaFoldDB" id="A0A326UC03"/>
<gene>
    <name evidence="1" type="ORF">EI42_00073</name>
</gene>
<keyword evidence="2" id="KW-1185">Reference proteome</keyword>
<dbReference type="PANTHER" id="PTHR34389:SF2">
    <property type="entry name" value="L-RHAMNOSE MUTAROTASE"/>
    <property type="match status" value="1"/>
</dbReference>
<sequence length="107" mass="13024">MRRFGQVIGIKPDKIEEYERLHAATWPEVLKTIHACNIRNYTIFRHEHLLFAYFEYIGDDFEADMKKMAEDPKTREWWSYTDPCQEPLPSRQPGEWWTTMREVFHTD</sequence>
<comment type="caution">
    <text evidence="1">The sequence shown here is derived from an EMBL/GenBank/DDBJ whole genome shotgun (WGS) entry which is preliminary data.</text>
</comment>
<name>A0A326UC03_THEHA</name>
<protein>
    <submittedName>
        <fullName evidence="1">L-rhamnose mutarotase</fullName>
    </submittedName>
</protein>
<reference evidence="1 2" key="1">
    <citation type="submission" date="2018-06" db="EMBL/GenBank/DDBJ databases">
        <title>Genomic Encyclopedia of Archaeal and Bacterial Type Strains, Phase II (KMG-II): from individual species to whole genera.</title>
        <authorList>
            <person name="Goeker M."/>
        </authorList>
    </citation>
    <scope>NUCLEOTIDE SEQUENCE [LARGE SCALE GENOMIC DNA]</scope>
    <source>
        <strain evidence="1 2">ATCC BAA-1881</strain>
    </source>
</reference>
<dbReference type="InterPro" id="IPR008000">
    <property type="entry name" value="Rham/fucose_mutarotase"/>
</dbReference>
<dbReference type="OrthoDB" id="9799608at2"/>
<dbReference type="PANTHER" id="PTHR34389">
    <property type="entry name" value="L-RHAMNOSE MUTAROTASE"/>
    <property type="match status" value="1"/>
</dbReference>
<proteinExistence type="predicted"/>
<evidence type="ECO:0000313" key="2">
    <source>
        <dbReference type="Proteomes" id="UP000248806"/>
    </source>
</evidence>
<dbReference type="EMBL" id="QKUF01000001">
    <property type="protein sequence ID" value="PZW35908.1"/>
    <property type="molecule type" value="Genomic_DNA"/>
</dbReference>
<dbReference type="GO" id="GO:0016857">
    <property type="term" value="F:racemase and epimerase activity, acting on carbohydrates and derivatives"/>
    <property type="evidence" value="ECO:0007669"/>
    <property type="project" value="InterPro"/>
</dbReference>
<dbReference type="Pfam" id="PF05336">
    <property type="entry name" value="rhaM"/>
    <property type="match status" value="1"/>
</dbReference>
<accession>A0A326UC03</accession>
<organism evidence="1 2">
    <name type="scientific">Thermosporothrix hazakensis</name>
    <dbReference type="NCBI Taxonomy" id="644383"/>
    <lineage>
        <taxon>Bacteria</taxon>
        <taxon>Bacillati</taxon>
        <taxon>Chloroflexota</taxon>
        <taxon>Ktedonobacteria</taxon>
        <taxon>Ktedonobacterales</taxon>
        <taxon>Thermosporotrichaceae</taxon>
        <taxon>Thermosporothrix</taxon>
    </lineage>
</organism>
<dbReference type="RefSeq" id="WP_111317535.1">
    <property type="nucleotide sequence ID" value="NZ_BIFX01000001.1"/>
</dbReference>
<dbReference type="InterPro" id="IPR011008">
    <property type="entry name" value="Dimeric_a/b-barrel"/>
</dbReference>
<dbReference type="Gene3D" id="3.30.70.100">
    <property type="match status" value="1"/>
</dbReference>